<dbReference type="Gene3D" id="1.10.533.10">
    <property type="entry name" value="Death Domain, Fas"/>
    <property type="match status" value="2"/>
</dbReference>
<proteinExistence type="predicted"/>
<dbReference type="RefSeq" id="XP_022086178.1">
    <property type="nucleotide sequence ID" value="XM_022230486.1"/>
</dbReference>
<dbReference type="OMA" id="WNNGRRD"/>
<dbReference type="Pfam" id="PF00531">
    <property type="entry name" value="Death"/>
    <property type="match status" value="2"/>
</dbReference>
<evidence type="ECO:0000259" key="1">
    <source>
        <dbReference type="PROSITE" id="PS50017"/>
    </source>
</evidence>
<keyword evidence="2" id="KW-1185">Reference proteome</keyword>
<evidence type="ECO:0000313" key="3">
    <source>
        <dbReference type="RefSeq" id="XP_022086178.1"/>
    </source>
</evidence>
<dbReference type="PANTHER" id="PTHR15077">
    <property type="entry name" value="FAS-ASSOCIATING DEATH DOMAIN-CONTAINING PROTEIN FADD"/>
    <property type="match status" value="1"/>
</dbReference>
<feature type="domain" description="Death" evidence="1">
    <location>
        <begin position="142"/>
        <end position="225"/>
    </location>
</feature>
<dbReference type="GeneID" id="110976849"/>
<dbReference type="GO" id="GO:0007165">
    <property type="term" value="P:signal transduction"/>
    <property type="evidence" value="ECO:0007669"/>
    <property type="project" value="InterPro"/>
</dbReference>
<dbReference type="InterPro" id="IPR000488">
    <property type="entry name" value="Death_dom"/>
</dbReference>
<organism evidence="2 4">
    <name type="scientific">Acanthaster planci</name>
    <name type="common">Crown-of-thorns starfish</name>
    <dbReference type="NCBI Taxonomy" id="133434"/>
    <lineage>
        <taxon>Eukaryota</taxon>
        <taxon>Metazoa</taxon>
        <taxon>Echinodermata</taxon>
        <taxon>Eleutherozoa</taxon>
        <taxon>Asterozoa</taxon>
        <taxon>Asteroidea</taxon>
        <taxon>Valvatacea</taxon>
        <taxon>Valvatida</taxon>
        <taxon>Acanthasteridae</taxon>
        <taxon>Acanthaster</taxon>
    </lineage>
</organism>
<dbReference type="KEGG" id="aplc:110976849"/>
<evidence type="ECO:0000313" key="2">
    <source>
        <dbReference type="Proteomes" id="UP000694845"/>
    </source>
</evidence>
<dbReference type="OrthoDB" id="676979at2759"/>
<dbReference type="AlphaFoldDB" id="A0A8B7Y1J6"/>
<dbReference type="InterPro" id="IPR011029">
    <property type="entry name" value="DEATH-like_dom_sf"/>
</dbReference>
<accession>A0A8B7Y1J6</accession>
<dbReference type="Proteomes" id="UP000694845">
    <property type="component" value="Unplaced"/>
</dbReference>
<evidence type="ECO:0000313" key="4">
    <source>
        <dbReference type="RefSeq" id="XP_022086180.1"/>
    </source>
</evidence>
<reference evidence="3 4" key="1">
    <citation type="submission" date="2025-04" db="UniProtKB">
        <authorList>
            <consortium name="RefSeq"/>
        </authorList>
    </citation>
    <scope>IDENTIFICATION</scope>
</reference>
<dbReference type="PROSITE" id="PS50017">
    <property type="entry name" value="DEATH_DOMAIN"/>
    <property type="match status" value="2"/>
</dbReference>
<sequence length="230" mass="26188">MASSMETADLSILSVDCSDGDNPYINLYACKPEEVFRLVAKRLDAHWEPIATSLSILNEDIVTIKKEYTELDEQIFQMFVKWKSASGVKTTEEILKVLTTALWNNGRRDLASELETGKWQKPSEPVIQTMSSGKPQGNPSVGEQVLRTLSKKVAGDMETLATWLDVPCERVDKIKEKYRKVNEQTFQMLVWWQRNNPNVNHLALLEIALKKTDRQDLASDLKNGTLMRDN</sequence>
<feature type="domain" description="Death" evidence="1">
    <location>
        <begin position="32"/>
        <end position="118"/>
    </location>
</feature>
<protein>
    <submittedName>
        <fullName evidence="3 4">Uncharacterized protein LOC110976849</fullName>
    </submittedName>
</protein>
<dbReference type="InterPro" id="IPR016729">
    <property type="entry name" value="FADD"/>
</dbReference>
<dbReference type="PANTHER" id="PTHR15077:SF12">
    <property type="entry name" value="DEATH DOMAIN-CONTAINING PROTEIN"/>
    <property type="match status" value="1"/>
</dbReference>
<dbReference type="SUPFAM" id="SSF47986">
    <property type="entry name" value="DEATH domain"/>
    <property type="match status" value="2"/>
</dbReference>
<gene>
    <name evidence="3 4" type="primary">LOC110976849</name>
</gene>
<dbReference type="RefSeq" id="XP_022086180.1">
    <property type="nucleotide sequence ID" value="XM_022230488.1"/>
</dbReference>
<name>A0A8B7Y1J6_ACAPL</name>
<dbReference type="CDD" id="cd01670">
    <property type="entry name" value="Death"/>
    <property type="match status" value="2"/>
</dbReference>